<reference evidence="1" key="1">
    <citation type="journal article" date="2021" name="Sci. Rep.">
        <title>Diploid genomic architecture of Nitzschia inconspicua, an elite biomass production diatom.</title>
        <authorList>
            <person name="Oliver A."/>
            <person name="Podell S."/>
            <person name="Pinowska A."/>
            <person name="Traller J.C."/>
            <person name="Smith S.R."/>
            <person name="McClure R."/>
            <person name="Beliaev A."/>
            <person name="Bohutskyi P."/>
            <person name="Hill E.A."/>
            <person name="Rabines A."/>
            <person name="Zheng H."/>
            <person name="Allen L.Z."/>
            <person name="Kuo A."/>
            <person name="Grigoriev I.V."/>
            <person name="Allen A.E."/>
            <person name="Hazlebeck D."/>
            <person name="Allen E.E."/>
        </authorList>
    </citation>
    <scope>NUCLEOTIDE SEQUENCE</scope>
    <source>
        <strain evidence="1">Hildebrandi</strain>
    </source>
</reference>
<keyword evidence="2" id="KW-1185">Reference proteome</keyword>
<reference evidence="1" key="2">
    <citation type="submission" date="2021-04" db="EMBL/GenBank/DDBJ databases">
        <authorList>
            <person name="Podell S."/>
        </authorList>
    </citation>
    <scope>NUCLEOTIDE SEQUENCE</scope>
    <source>
        <strain evidence="1">Hildebrandi</strain>
    </source>
</reference>
<sequence>MIKLAQKKWLNSSIIYHRGRELILQQSCNKFTTLFSCKLGCYPHHEVHLEPSDNAQTYSFREYPVPQAHCGVFKEELDQLVENGVLSRAPASKYLSPTFIIPKKMEECGGQGASTCDKTETGLKGSHLEFNA</sequence>
<protein>
    <submittedName>
        <fullName evidence="1">Uncharacterized protein</fullName>
    </submittedName>
</protein>
<dbReference type="OrthoDB" id="10058156at2759"/>
<comment type="caution">
    <text evidence="1">The sequence shown here is derived from an EMBL/GenBank/DDBJ whole genome shotgun (WGS) entry which is preliminary data.</text>
</comment>
<accession>A0A9K3KCP1</accession>
<organism evidence="1 2">
    <name type="scientific">Nitzschia inconspicua</name>
    <dbReference type="NCBI Taxonomy" id="303405"/>
    <lineage>
        <taxon>Eukaryota</taxon>
        <taxon>Sar</taxon>
        <taxon>Stramenopiles</taxon>
        <taxon>Ochrophyta</taxon>
        <taxon>Bacillariophyta</taxon>
        <taxon>Bacillariophyceae</taxon>
        <taxon>Bacillariophycidae</taxon>
        <taxon>Bacillariales</taxon>
        <taxon>Bacillariaceae</taxon>
        <taxon>Nitzschia</taxon>
    </lineage>
</organism>
<dbReference type="EMBL" id="JAGRRH010000026">
    <property type="protein sequence ID" value="KAG7341107.1"/>
    <property type="molecule type" value="Genomic_DNA"/>
</dbReference>
<evidence type="ECO:0000313" key="2">
    <source>
        <dbReference type="Proteomes" id="UP000693970"/>
    </source>
</evidence>
<proteinExistence type="predicted"/>
<dbReference type="AlphaFoldDB" id="A0A9K3KCP1"/>
<gene>
    <name evidence="1" type="ORF">IV203_023058</name>
</gene>
<evidence type="ECO:0000313" key="1">
    <source>
        <dbReference type="EMBL" id="KAG7341107.1"/>
    </source>
</evidence>
<dbReference type="Proteomes" id="UP000693970">
    <property type="component" value="Unassembled WGS sequence"/>
</dbReference>
<name>A0A9K3KCP1_9STRA</name>